<dbReference type="Proteomes" id="UP000002729">
    <property type="component" value="Unassembled WGS sequence"/>
</dbReference>
<dbReference type="InterPro" id="IPR008775">
    <property type="entry name" value="Phytyl_CoA_dOase-like"/>
</dbReference>
<dbReference type="Gene3D" id="3.40.50.11660">
    <property type="entry name" value="Glycosyl transferase family 10, C-terminal domain"/>
    <property type="match status" value="1"/>
</dbReference>
<sequence>MGRGGSGGVLLVPGSSAPECFAGADPPAVCTSSSYRSEAVGVLRGMIVAWVVRCSLPDPGRAPLRVCGWLDNQSVVRVYADCETRLIQTSVDVWDDIRYYKRAFREVGVAYELEWRRGHPEKTKGPDPADWDNLDRLNHAADGLADARVRTLAQNIASTHLSALLGSGVALPKPPALPWVDLEVSPRFDRPVEICIDCPEKACGAPGVARVLVLLEPEEVSRAAAAAAARGGFDVVLGHDAAATAAAGARAAAFFAHGGTWVPEATWRRPRSAPKRRAASLVCGDKRTTRGHAIRRALWAAAAGSKAVARFASARATTLAMDGGAKRMGAAPEAKAAAVAPYAFHVAIENVRRDGYFTEKLLDCFLLRTVPIYWGCPNLADFGFDATGVIVVDDGGDVDDVAAAALRAAEAAVATDGDYAAAIEANYERAQAFLDLEGRLEAAAAAALAAPPAPADEAAVAAALAAPPAPADDCVWRPRTWPLRLLSEAQYAAWEADGYVCLPGVVPPALCAAAAAAIREFVRADDADEATWYANTGDIYDESLAPRLAHGPCGMVQMSHHASLWAIRQCPGVHRAFADVYGTEELWVTCDRAHFKPPERADHPAWADPGDVHRGMHWDVDVGRPPVPFSVQGVVYLEATDASTGALRVVPGCRGRLASLREAWRSTGADAHAGEAVAAEGPAGTLVLWHGATHHGPGRNVGERPRVSAYVAMLPVDAAPFVGPRRPSYPLSLSDAGTLAYDADPDSATRLDRGARAAKWRGRAPLLVEDPAEADLDRRPPGEADGAPFPGLTALGRKLAGLDAWDGGA</sequence>
<dbReference type="OrthoDB" id="445007at2759"/>
<protein>
    <submittedName>
        <fullName evidence="2">Uncharacterized protein</fullName>
    </submittedName>
</protein>
<name>F0Y3P6_AURAN</name>
<dbReference type="Pfam" id="PF05721">
    <property type="entry name" value="PhyH"/>
    <property type="match status" value="1"/>
</dbReference>
<accession>F0Y3P6</accession>
<dbReference type="RefSeq" id="XP_009034834.1">
    <property type="nucleotide sequence ID" value="XM_009036586.1"/>
</dbReference>
<organism evidence="3">
    <name type="scientific">Aureococcus anophagefferens</name>
    <name type="common">Harmful bloom alga</name>
    <dbReference type="NCBI Taxonomy" id="44056"/>
    <lineage>
        <taxon>Eukaryota</taxon>
        <taxon>Sar</taxon>
        <taxon>Stramenopiles</taxon>
        <taxon>Ochrophyta</taxon>
        <taxon>Pelagophyceae</taxon>
        <taxon>Pelagomonadales</taxon>
        <taxon>Pelagomonadaceae</taxon>
        <taxon>Aureococcus</taxon>
    </lineage>
</organism>
<dbReference type="InterPro" id="IPR038577">
    <property type="entry name" value="GT10-like_C_sf"/>
</dbReference>
<dbReference type="KEGG" id="aaf:AURANDRAFT_62480"/>
<dbReference type="EMBL" id="GL833124">
    <property type="protein sequence ID" value="EGB09987.1"/>
    <property type="molecule type" value="Genomic_DNA"/>
</dbReference>
<keyword evidence="3" id="KW-1185">Reference proteome</keyword>
<evidence type="ECO:0000313" key="2">
    <source>
        <dbReference type="EMBL" id="EGB09987.1"/>
    </source>
</evidence>
<dbReference type="PANTHER" id="PTHR31630">
    <property type="entry name" value="PHYTANOYL-COA DIOXYGENASE-RELATED-RELATED"/>
    <property type="match status" value="1"/>
</dbReference>
<reference evidence="2 3" key="1">
    <citation type="journal article" date="2011" name="Proc. Natl. Acad. Sci. U.S.A.">
        <title>Niche of harmful alga Aureococcus anophagefferens revealed through ecogenomics.</title>
        <authorList>
            <person name="Gobler C.J."/>
            <person name="Berry D.L."/>
            <person name="Dyhrman S.T."/>
            <person name="Wilhelm S.W."/>
            <person name="Salamov A."/>
            <person name="Lobanov A.V."/>
            <person name="Zhang Y."/>
            <person name="Collier J.L."/>
            <person name="Wurch L.L."/>
            <person name="Kustka A.B."/>
            <person name="Dill B.D."/>
            <person name="Shah M."/>
            <person name="VerBerkmoes N.C."/>
            <person name="Kuo A."/>
            <person name="Terry A."/>
            <person name="Pangilinan J."/>
            <person name="Lindquist E.A."/>
            <person name="Lucas S."/>
            <person name="Paulsen I.T."/>
            <person name="Hattenrath-Lehmann T.K."/>
            <person name="Talmage S.C."/>
            <person name="Walker E.A."/>
            <person name="Koch F."/>
            <person name="Burson A.M."/>
            <person name="Marcoval M.A."/>
            <person name="Tang Y.Z."/>
            <person name="Lecleir G.R."/>
            <person name="Coyne K.J."/>
            <person name="Berg G.M."/>
            <person name="Bertrand E.M."/>
            <person name="Saito M.A."/>
            <person name="Gladyshev V.N."/>
            <person name="Grigoriev I.V."/>
        </authorList>
    </citation>
    <scope>NUCLEOTIDE SEQUENCE [LARGE SCALE GENOMIC DNA]</scope>
    <source>
        <strain evidence="3">CCMP 1984</strain>
    </source>
</reference>
<proteinExistence type="predicted"/>
<feature type="region of interest" description="Disordered" evidence="1">
    <location>
        <begin position="771"/>
        <end position="792"/>
    </location>
</feature>
<dbReference type="eggNOG" id="ENOG502T1B8">
    <property type="taxonomic scope" value="Eukaryota"/>
</dbReference>
<dbReference type="PANTHER" id="PTHR31630:SF6">
    <property type="entry name" value="PHYTANOYL-COA DIOXYGENASE-RELATED"/>
    <property type="match status" value="1"/>
</dbReference>
<evidence type="ECO:0000313" key="3">
    <source>
        <dbReference type="Proteomes" id="UP000002729"/>
    </source>
</evidence>
<dbReference type="SUPFAM" id="SSF51197">
    <property type="entry name" value="Clavaminate synthase-like"/>
    <property type="match status" value="1"/>
</dbReference>
<evidence type="ECO:0000256" key="1">
    <source>
        <dbReference type="SAM" id="MobiDB-lite"/>
    </source>
</evidence>
<dbReference type="InParanoid" id="F0Y3P6"/>
<gene>
    <name evidence="2" type="ORF">AURANDRAFT_62480</name>
</gene>
<dbReference type="AlphaFoldDB" id="F0Y3P6"/>
<dbReference type="Gene3D" id="2.60.120.620">
    <property type="entry name" value="q2cbj1_9rhob like domain"/>
    <property type="match status" value="1"/>
</dbReference>
<dbReference type="SUPFAM" id="SSF53756">
    <property type="entry name" value="UDP-Glycosyltransferase/glycogen phosphorylase"/>
    <property type="match status" value="1"/>
</dbReference>
<dbReference type="GeneID" id="20223911"/>